<dbReference type="Pfam" id="PF00356">
    <property type="entry name" value="LacI"/>
    <property type="match status" value="1"/>
</dbReference>
<evidence type="ECO:0000256" key="2">
    <source>
        <dbReference type="ARBA" id="ARBA00023125"/>
    </source>
</evidence>
<evidence type="ECO:0000256" key="3">
    <source>
        <dbReference type="ARBA" id="ARBA00023163"/>
    </source>
</evidence>
<evidence type="ECO:0000256" key="1">
    <source>
        <dbReference type="ARBA" id="ARBA00023015"/>
    </source>
</evidence>
<gene>
    <name evidence="5" type="ORF">ACFOUP_11485</name>
</gene>
<dbReference type="SMART" id="SM00354">
    <property type="entry name" value="HTH_LACI"/>
    <property type="match status" value="1"/>
</dbReference>
<evidence type="ECO:0000259" key="4">
    <source>
        <dbReference type="PROSITE" id="PS50932"/>
    </source>
</evidence>
<dbReference type="EMBL" id="JBHSAV010000053">
    <property type="protein sequence ID" value="MFC3976999.1"/>
    <property type="molecule type" value="Genomic_DNA"/>
</dbReference>
<keyword evidence="6" id="KW-1185">Reference proteome</keyword>
<dbReference type="PROSITE" id="PS50932">
    <property type="entry name" value="HTH_LACI_2"/>
    <property type="match status" value="1"/>
</dbReference>
<name>A0ABV8EN48_9BACT</name>
<dbReference type="SUPFAM" id="SSF47413">
    <property type="entry name" value="lambda repressor-like DNA-binding domains"/>
    <property type="match status" value="1"/>
</dbReference>
<organism evidence="5 6">
    <name type="scientific">Belliella kenyensis</name>
    <dbReference type="NCBI Taxonomy" id="1472724"/>
    <lineage>
        <taxon>Bacteria</taxon>
        <taxon>Pseudomonadati</taxon>
        <taxon>Bacteroidota</taxon>
        <taxon>Cytophagia</taxon>
        <taxon>Cytophagales</taxon>
        <taxon>Cyclobacteriaceae</taxon>
        <taxon>Belliella</taxon>
    </lineage>
</organism>
<dbReference type="InterPro" id="IPR028082">
    <property type="entry name" value="Peripla_BP_I"/>
</dbReference>
<protein>
    <submittedName>
        <fullName evidence="5">LacI family DNA-binding transcriptional regulator</fullName>
    </submittedName>
</protein>
<evidence type="ECO:0000313" key="6">
    <source>
        <dbReference type="Proteomes" id="UP001595766"/>
    </source>
</evidence>
<dbReference type="InterPro" id="IPR046335">
    <property type="entry name" value="LacI/GalR-like_sensor"/>
</dbReference>
<proteinExistence type="predicted"/>
<keyword evidence="3" id="KW-0804">Transcription</keyword>
<keyword evidence="2 5" id="KW-0238">DNA-binding</keyword>
<dbReference type="InterPro" id="IPR000843">
    <property type="entry name" value="HTH_LacI"/>
</dbReference>
<dbReference type="RefSeq" id="WP_241291343.1">
    <property type="nucleotide sequence ID" value="NZ_JAKZGR010000002.1"/>
</dbReference>
<dbReference type="PANTHER" id="PTHR30146">
    <property type="entry name" value="LACI-RELATED TRANSCRIPTIONAL REPRESSOR"/>
    <property type="match status" value="1"/>
</dbReference>
<dbReference type="CDD" id="cd01392">
    <property type="entry name" value="HTH_LacI"/>
    <property type="match status" value="1"/>
</dbReference>
<keyword evidence="1" id="KW-0805">Transcription regulation</keyword>
<dbReference type="InterPro" id="IPR010982">
    <property type="entry name" value="Lambda_DNA-bd_dom_sf"/>
</dbReference>
<feature type="domain" description="HTH lacI-type" evidence="4">
    <location>
        <begin position="8"/>
        <end position="64"/>
    </location>
</feature>
<dbReference type="PANTHER" id="PTHR30146:SF154">
    <property type="entry name" value="TRANSCRIPTION REGULATOR, MEMBER OF GALR FAMILY"/>
    <property type="match status" value="1"/>
</dbReference>
<dbReference type="SUPFAM" id="SSF53822">
    <property type="entry name" value="Periplasmic binding protein-like I"/>
    <property type="match status" value="1"/>
</dbReference>
<dbReference type="Gene3D" id="3.40.50.2300">
    <property type="match status" value="2"/>
</dbReference>
<sequence>MRKDHKRVSIKDIAQALGVSITTVSFVINGKARNKVSEELIKKVEAYIEKVGYIPNVAAQSLRTGKSNTIVFMAEDISDPFFAKIAKRMESFAFEHGYKIVFCSTENNKDRAIAHLTFFKDKGIDAYIITPPEHFEEEAKSIMEQGKVTVFFDRRYNSFDHHYVVLDNYRSIRDAVRFMQQKGYSRIGFVGLESDLSTMKERENGYLDQVETAFVLKIDFKEITSQVTIERLEQFLIYDRQFDIVVFASNSLAIAGLRVMQKHKVNIPDSLGVLTFDDRELFELYNPPISVISQPVGLLAEELITTTIKLLSDADQQHGFIQKSLPGKLIARYST</sequence>
<dbReference type="Pfam" id="PF13377">
    <property type="entry name" value="Peripla_BP_3"/>
    <property type="match status" value="1"/>
</dbReference>
<dbReference type="Gene3D" id="1.10.260.40">
    <property type="entry name" value="lambda repressor-like DNA-binding domains"/>
    <property type="match status" value="1"/>
</dbReference>
<evidence type="ECO:0000313" key="5">
    <source>
        <dbReference type="EMBL" id="MFC3976999.1"/>
    </source>
</evidence>
<comment type="caution">
    <text evidence="5">The sequence shown here is derived from an EMBL/GenBank/DDBJ whole genome shotgun (WGS) entry which is preliminary data.</text>
</comment>
<dbReference type="Proteomes" id="UP001595766">
    <property type="component" value="Unassembled WGS sequence"/>
</dbReference>
<accession>A0ABV8EN48</accession>
<reference evidence="6" key="1">
    <citation type="journal article" date="2019" name="Int. J. Syst. Evol. Microbiol.">
        <title>The Global Catalogue of Microorganisms (GCM) 10K type strain sequencing project: providing services to taxonomists for standard genome sequencing and annotation.</title>
        <authorList>
            <consortium name="The Broad Institute Genomics Platform"/>
            <consortium name="The Broad Institute Genome Sequencing Center for Infectious Disease"/>
            <person name="Wu L."/>
            <person name="Ma J."/>
        </authorList>
    </citation>
    <scope>NUCLEOTIDE SEQUENCE [LARGE SCALE GENOMIC DNA]</scope>
    <source>
        <strain evidence="6">CECT 8551</strain>
    </source>
</reference>
<dbReference type="GO" id="GO:0003677">
    <property type="term" value="F:DNA binding"/>
    <property type="evidence" value="ECO:0007669"/>
    <property type="project" value="UniProtKB-KW"/>
</dbReference>